<organism evidence="1 2">
    <name type="scientific">Rhizobium mesoamericanum STM3625</name>
    <dbReference type="NCBI Taxonomy" id="1211777"/>
    <lineage>
        <taxon>Bacteria</taxon>
        <taxon>Pseudomonadati</taxon>
        <taxon>Pseudomonadota</taxon>
        <taxon>Alphaproteobacteria</taxon>
        <taxon>Hyphomicrobiales</taxon>
        <taxon>Rhizobiaceae</taxon>
        <taxon>Rhizobium/Agrobacterium group</taxon>
        <taxon>Rhizobium</taxon>
    </lineage>
</organism>
<keyword evidence="2" id="KW-1185">Reference proteome</keyword>
<comment type="caution">
    <text evidence="1">The sequence shown here is derived from an EMBL/GenBank/DDBJ whole genome shotgun (WGS) entry which is preliminary data.</text>
</comment>
<evidence type="ECO:0000313" key="2">
    <source>
        <dbReference type="Proteomes" id="UP000009319"/>
    </source>
</evidence>
<evidence type="ECO:0000313" key="1">
    <source>
        <dbReference type="EMBL" id="CCM78163.1"/>
    </source>
</evidence>
<dbReference type="EMBL" id="CANI01000035">
    <property type="protein sequence ID" value="CCM78163.1"/>
    <property type="molecule type" value="Genomic_DNA"/>
</dbReference>
<gene>
    <name evidence="1" type="ORF">BN77_p10122</name>
</gene>
<dbReference type="Proteomes" id="UP000009319">
    <property type="component" value="Unassembled WGS sequence"/>
</dbReference>
<proteinExistence type="predicted"/>
<sequence>MTPRYHRHDEPLTSEDLSKCKLILEEFCTANNVALTSDEAERVAAIIIELYQQGVHELHHLRPLVDAARGMLADDAPPAQGLTG</sequence>
<dbReference type="eggNOG" id="ENOG5031BBG">
    <property type="taxonomic scope" value="Bacteria"/>
</dbReference>
<reference evidence="1 2" key="1">
    <citation type="journal article" date="2013" name="Genome Announc.">
        <title>Draft Genome Sequence of Rhizobium mesoamericanum STM3625, a Nitrogen-Fixing Symbiont of Mimosa pudica Isolated in French Guiana (South America).</title>
        <authorList>
            <person name="Moulin L."/>
            <person name="Mornico D."/>
            <person name="Melkonian R."/>
            <person name="Klonowska A."/>
        </authorList>
    </citation>
    <scope>NUCLEOTIDE SEQUENCE [LARGE SCALE GENOMIC DNA]</scope>
    <source>
        <strain evidence="1 2">STM3625</strain>
    </source>
</reference>
<name>K0PWQ4_9HYPH</name>
<protein>
    <submittedName>
        <fullName evidence="1">Uncharacterized protein</fullName>
    </submittedName>
</protein>
<accession>K0PWQ4</accession>
<dbReference type="HOGENOM" id="CLU_193814_1_0_5"/>
<dbReference type="AlphaFoldDB" id="K0PWQ4"/>